<evidence type="ECO:0000256" key="3">
    <source>
        <dbReference type="ARBA" id="ARBA00022801"/>
    </source>
</evidence>
<evidence type="ECO:0000313" key="6">
    <source>
        <dbReference type="EMBL" id="MBB5804181.1"/>
    </source>
</evidence>
<name>A0A7W9HL79_9PSEU</name>
<feature type="domain" description="PIN" evidence="5">
    <location>
        <begin position="6"/>
        <end position="117"/>
    </location>
</feature>
<keyword evidence="4" id="KW-0460">Magnesium</keyword>
<dbReference type="InterPro" id="IPR051619">
    <property type="entry name" value="TypeII_TA_RNase_PINc/VapC"/>
</dbReference>
<sequence length="134" mass="14672">MSYTAVVDNSALIEFLVNPKPNIKLAQRMTTGTIAAPELIDAEALKVIQGLNRSGKLTNGQATAIMRSIQDLPIVRFAHRHLLERAWAIRHSLSAFDSLYVALAEQLDVPLLTCDEKSAGSNSHGARFEVYPIS</sequence>
<dbReference type="Proteomes" id="UP000552097">
    <property type="component" value="Unassembled WGS sequence"/>
</dbReference>
<keyword evidence="3" id="KW-0378">Hydrolase</keyword>
<dbReference type="InterPro" id="IPR044153">
    <property type="entry name" value="PIN_Pae0151-like"/>
</dbReference>
<dbReference type="EMBL" id="JACHMO010000001">
    <property type="protein sequence ID" value="MBB5804181.1"/>
    <property type="molecule type" value="Genomic_DNA"/>
</dbReference>
<evidence type="ECO:0000256" key="2">
    <source>
        <dbReference type="ARBA" id="ARBA00022723"/>
    </source>
</evidence>
<evidence type="ECO:0000256" key="4">
    <source>
        <dbReference type="ARBA" id="ARBA00022842"/>
    </source>
</evidence>
<dbReference type="InterPro" id="IPR029060">
    <property type="entry name" value="PIN-like_dom_sf"/>
</dbReference>
<gene>
    <name evidence="6" type="ORF">F4560_003949</name>
</gene>
<dbReference type="GO" id="GO:0016787">
    <property type="term" value="F:hydrolase activity"/>
    <property type="evidence" value="ECO:0007669"/>
    <property type="project" value="UniProtKB-KW"/>
</dbReference>
<reference evidence="6 7" key="1">
    <citation type="submission" date="2020-08" db="EMBL/GenBank/DDBJ databases">
        <title>Sequencing the genomes of 1000 actinobacteria strains.</title>
        <authorList>
            <person name="Klenk H.-P."/>
        </authorList>
    </citation>
    <scope>NUCLEOTIDE SEQUENCE [LARGE SCALE GENOMIC DNA]</scope>
    <source>
        <strain evidence="6 7">DSM 45486</strain>
    </source>
</reference>
<dbReference type="PANTHER" id="PTHR35901">
    <property type="entry name" value="RIBONUCLEASE VAPC3"/>
    <property type="match status" value="1"/>
</dbReference>
<evidence type="ECO:0000256" key="1">
    <source>
        <dbReference type="ARBA" id="ARBA00022722"/>
    </source>
</evidence>
<dbReference type="Pfam" id="PF01850">
    <property type="entry name" value="PIN"/>
    <property type="match status" value="1"/>
</dbReference>
<comment type="caution">
    <text evidence="6">The sequence shown here is derived from an EMBL/GenBank/DDBJ whole genome shotgun (WGS) entry which is preliminary data.</text>
</comment>
<dbReference type="InterPro" id="IPR002716">
    <property type="entry name" value="PIN_dom"/>
</dbReference>
<dbReference type="AlphaFoldDB" id="A0A7W9HL79"/>
<keyword evidence="1" id="KW-0540">Nuclease</keyword>
<dbReference type="SUPFAM" id="SSF88723">
    <property type="entry name" value="PIN domain-like"/>
    <property type="match status" value="1"/>
</dbReference>
<dbReference type="GO" id="GO:0004518">
    <property type="term" value="F:nuclease activity"/>
    <property type="evidence" value="ECO:0007669"/>
    <property type="project" value="UniProtKB-KW"/>
</dbReference>
<proteinExistence type="predicted"/>
<organism evidence="6 7">
    <name type="scientific">Saccharothrix ecbatanensis</name>
    <dbReference type="NCBI Taxonomy" id="1105145"/>
    <lineage>
        <taxon>Bacteria</taxon>
        <taxon>Bacillati</taxon>
        <taxon>Actinomycetota</taxon>
        <taxon>Actinomycetes</taxon>
        <taxon>Pseudonocardiales</taxon>
        <taxon>Pseudonocardiaceae</taxon>
        <taxon>Saccharothrix</taxon>
    </lineage>
</organism>
<dbReference type="GO" id="GO:0046872">
    <property type="term" value="F:metal ion binding"/>
    <property type="evidence" value="ECO:0007669"/>
    <property type="project" value="UniProtKB-KW"/>
</dbReference>
<keyword evidence="2" id="KW-0479">Metal-binding</keyword>
<evidence type="ECO:0000259" key="5">
    <source>
        <dbReference type="Pfam" id="PF01850"/>
    </source>
</evidence>
<accession>A0A7W9HL79</accession>
<dbReference type="CDD" id="cd09873">
    <property type="entry name" value="PIN_Pae0151-like"/>
    <property type="match status" value="1"/>
</dbReference>
<dbReference type="RefSeq" id="WP_184921922.1">
    <property type="nucleotide sequence ID" value="NZ_JACHMO010000001.1"/>
</dbReference>
<dbReference type="Gene3D" id="3.40.50.1010">
    <property type="entry name" value="5'-nuclease"/>
    <property type="match status" value="1"/>
</dbReference>
<keyword evidence="7" id="KW-1185">Reference proteome</keyword>
<dbReference type="PANTHER" id="PTHR35901:SF1">
    <property type="entry name" value="EXONUCLEASE VAPC9"/>
    <property type="match status" value="1"/>
</dbReference>
<protein>
    <submittedName>
        <fullName evidence="6">Putative nucleic acid-binding protein</fullName>
    </submittedName>
</protein>
<evidence type="ECO:0000313" key="7">
    <source>
        <dbReference type="Proteomes" id="UP000552097"/>
    </source>
</evidence>